<organism evidence="2 3">
    <name type="scientific">Natronococcus pandeyae</name>
    <dbReference type="NCBI Taxonomy" id="2055836"/>
    <lineage>
        <taxon>Archaea</taxon>
        <taxon>Methanobacteriati</taxon>
        <taxon>Methanobacteriota</taxon>
        <taxon>Stenosarchaea group</taxon>
        <taxon>Halobacteria</taxon>
        <taxon>Halobacteriales</taxon>
        <taxon>Natrialbaceae</taxon>
        <taxon>Natronococcus</taxon>
    </lineage>
</organism>
<evidence type="ECO:0000313" key="2">
    <source>
        <dbReference type="EMBL" id="TYL37724.1"/>
    </source>
</evidence>
<proteinExistence type="predicted"/>
<evidence type="ECO:0000313" key="3">
    <source>
        <dbReference type="Proteomes" id="UP000766904"/>
    </source>
</evidence>
<protein>
    <submittedName>
        <fullName evidence="2">(2Fe-2S)-binding protein</fullName>
    </submittedName>
</protein>
<accession>A0A8J8Q511</accession>
<feature type="domain" description="2Fe-2S ferredoxin-type" evidence="1">
    <location>
        <begin position="2"/>
        <end position="100"/>
    </location>
</feature>
<dbReference type="CDD" id="cd00207">
    <property type="entry name" value="fer2"/>
    <property type="match status" value="1"/>
</dbReference>
<comment type="caution">
    <text evidence="2">The sequence shown here is derived from an EMBL/GenBank/DDBJ whole genome shotgun (WGS) entry which is preliminary data.</text>
</comment>
<dbReference type="Proteomes" id="UP000766904">
    <property type="component" value="Unassembled WGS sequence"/>
</dbReference>
<dbReference type="InterPro" id="IPR012675">
    <property type="entry name" value="Beta-grasp_dom_sf"/>
</dbReference>
<dbReference type="AlphaFoldDB" id="A0A8J8Q511"/>
<reference evidence="2" key="1">
    <citation type="submission" date="2017-11" db="EMBL/GenBank/DDBJ databases">
        <authorList>
            <person name="Kajale S.C."/>
            <person name="Sharma A."/>
        </authorList>
    </citation>
    <scope>NUCLEOTIDE SEQUENCE</scope>
    <source>
        <strain evidence="2">LS1_42</strain>
    </source>
</reference>
<dbReference type="EMBL" id="PHNJ01000008">
    <property type="protein sequence ID" value="TYL37724.1"/>
    <property type="molecule type" value="Genomic_DNA"/>
</dbReference>
<dbReference type="GO" id="GO:0051536">
    <property type="term" value="F:iron-sulfur cluster binding"/>
    <property type="evidence" value="ECO:0007669"/>
    <property type="project" value="InterPro"/>
</dbReference>
<dbReference type="InterPro" id="IPR036010">
    <property type="entry name" value="2Fe-2S_ferredoxin-like_sf"/>
</dbReference>
<sequence>MPTIEFEGETIDADVGDNLRRALVDAGFPPHNGSAQYTNCRGNGFCGTCAVEIVEGDVDEPARKERRRLGLPPHSPDSGLRLSCQLTVEDDLVVVKHPGYWGQNVERGDD</sequence>
<dbReference type="Pfam" id="PF00111">
    <property type="entry name" value="Fer2"/>
    <property type="match status" value="1"/>
</dbReference>
<dbReference type="Gene3D" id="3.10.20.30">
    <property type="match status" value="1"/>
</dbReference>
<name>A0A8J8Q511_9EURY</name>
<dbReference type="PROSITE" id="PS51085">
    <property type="entry name" value="2FE2S_FER_2"/>
    <property type="match status" value="1"/>
</dbReference>
<dbReference type="OrthoDB" id="31557at2157"/>
<dbReference type="RefSeq" id="WP_148858889.1">
    <property type="nucleotide sequence ID" value="NZ_PHNJ01000008.1"/>
</dbReference>
<evidence type="ECO:0000259" key="1">
    <source>
        <dbReference type="PROSITE" id="PS51085"/>
    </source>
</evidence>
<dbReference type="InterPro" id="IPR001041">
    <property type="entry name" value="2Fe-2S_ferredoxin-type"/>
</dbReference>
<keyword evidence="3" id="KW-1185">Reference proteome</keyword>
<dbReference type="SUPFAM" id="SSF54292">
    <property type="entry name" value="2Fe-2S ferredoxin-like"/>
    <property type="match status" value="1"/>
</dbReference>
<gene>
    <name evidence="2" type="ORF">CV102_15410</name>
</gene>